<evidence type="ECO:0000313" key="3">
    <source>
        <dbReference type="Proteomes" id="UP001066276"/>
    </source>
</evidence>
<evidence type="ECO:0000256" key="1">
    <source>
        <dbReference type="SAM" id="MobiDB-lite"/>
    </source>
</evidence>
<name>A0AAV7P7Q3_PLEWA</name>
<sequence length="110" mass="12690">KTGRHCSTDAGEELLISAKVVPLWKLDCRCVSEGFPPTNANSRLEEKRCCWRPARCRRTLMEVRGQRGERRWFTEDLPCLRRPRGAEAVPTGQGHKLLKQPMQHHRSCSH</sequence>
<dbReference type="AlphaFoldDB" id="A0AAV7P7Q3"/>
<protein>
    <submittedName>
        <fullName evidence="2">Uncharacterized protein</fullName>
    </submittedName>
</protein>
<feature type="region of interest" description="Disordered" evidence="1">
    <location>
        <begin position="84"/>
        <end position="110"/>
    </location>
</feature>
<gene>
    <name evidence="2" type="ORF">NDU88_002819</name>
</gene>
<accession>A0AAV7P7Q3</accession>
<organism evidence="2 3">
    <name type="scientific">Pleurodeles waltl</name>
    <name type="common">Iberian ribbed newt</name>
    <dbReference type="NCBI Taxonomy" id="8319"/>
    <lineage>
        <taxon>Eukaryota</taxon>
        <taxon>Metazoa</taxon>
        <taxon>Chordata</taxon>
        <taxon>Craniata</taxon>
        <taxon>Vertebrata</taxon>
        <taxon>Euteleostomi</taxon>
        <taxon>Amphibia</taxon>
        <taxon>Batrachia</taxon>
        <taxon>Caudata</taxon>
        <taxon>Salamandroidea</taxon>
        <taxon>Salamandridae</taxon>
        <taxon>Pleurodelinae</taxon>
        <taxon>Pleurodeles</taxon>
    </lineage>
</organism>
<evidence type="ECO:0000313" key="2">
    <source>
        <dbReference type="EMBL" id="KAJ1124358.1"/>
    </source>
</evidence>
<comment type="caution">
    <text evidence="2">The sequence shown here is derived from an EMBL/GenBank/DDBJ whole genome shotgun (WGS) entry which is preliminary data.</text>
</comment>
<feature type="non-terminal residue" evidence="2">
    <location>
        <position position="1"/>
    </location>
</feature>
<feature type="non-terminal residue" evidence="2">
    <location>
        <position position="110"/>
    </location>
</feature>
<proteinExistence type="predicted"/>
<feature type="compositionally biased region" description="Basic residues" evidence="1">
    <location>
        <begin position="96"/>
        <end position="110"/>
    </location>
</feature>
<reference evidence="2" key="1">
    <citation type="journal article" date="2022" name="bioRxiv">
        <title>Sequencing and chromosome-scale assembly of the giantPleurodeles waltlgenome.</title>
        <authorList>
            <person name="Brown T."/>
            <person name="Elewa A."/>
            <person name="Iarovenko S."/>
            <person name="Subramanian E."/>
            <person name="Araus A.J."/>
            <person name="Petzold A."/>
            <person name="Susuki M."/>
            <person name="Suzuki K.-i.T."/>
            <person name="Hayashi T."/>
            <person name="Toyoda A."/>
            <person name="Oliveira C."/>
            <person name="Osipova E."/>
            <person name="Leigh N.D."/>
            <person name="Simon A."/>
            <person name="Yun M.H."/>
        </authorList>
    </citation>
    <scope>NUCLEOTIDE SEQUENCE</scope>
    <source>
        <strain evidence="2">20211129_DDA</strain>
        <tissue evidence="2">Liver</tissue>
    </source>
</reference>
<keyword evidence="3" id="KW-1185">Reference proteome</keyword>
<dbReference type="EMBL" id="JANPWB010000011">
    <property type="protein sequence ID" value="KAJ1124358.1"/>
    <property type="molecule type" value="Genomic_DNA"/>
</dbReference>
<dbReference type="Proteomes" id="UP001066276">
    <property type="component" value="Chromosome 7"/>
</dbReference>